<keyword evidence="3" id="KW-0238">DNA-binding</keyword>
<dbReference type="SMART" id="SM00448">
    <property type="entry name" value="REC"/>
    <property type="match status" value="1"/>
</dbReference>
<reference evidence="8" key="1">
    <citation type="submission" date="2024-06" db="EMBL/GenBank/DDBJ databases">
        <title>Biodegradation of dimethachlon by Arthrobacter sp. K5: mechanistic insights and ecological implications.</title>
        <authorList>
            <person name="Hu S."/>
            <person name="Lu P."/>
        </authorList>
    </citation>
    <scope>NUCLEOTIDE SEQUENCE</scope>
    <source>
        <strain evidence="8">K5</strain>
    </source>
</reference>
<evidence type="ECO:0000256" key="4">
    <source>
        <dbReference type="ARBA" id="ARBA00023163"/>
    </source>
</evidence>
<dbReference type="AlphaFoldDB" id="A0AAU8ESJ4"/>
<dbReference type="EMBL" id="CP159279">
    <property type="protein sequence ID" value="XCH11695.1"/>
    <property type="molecule type" value="Genomic_DNA"/>
</dbReference>
<dbReference type="CDD" id="cd06170">
    <property type="entry name" value="LuxR_C_like"/>
    <property type="match status" value="1"/>
</dbReference>
<dbReference type="InterPro" id="IPR001789">
    <property type="entry name" value="Sig_transdc_resp-reg_receiver"/>
</dbReference>
<dbReference type="CDD" id="cd17535">
    <property type="entry name" value="REC_NarL-like"/>
    <property type="match status" value="1"/>
</dbReference>
<feature type="domain" description="HTH luxR-type" evidence="6">
    <location>
        <begin position="147"/>
        <end position="218"/>
    </location>
</feature>
<dbReference type="InterPro" id="IPR039420">
    <property type="entry name" value="WalR-like"/>
</dbReference>
<dbReference type="PROSITE" id="PS00622">
    <property type="entry name" value="HTH_LUXR_1"/>
    <property type="match status" value="1"/>
</dbReference>
<dbReference type="PROSITE" id="PS50110">
    <property type="entry name" value="RESPONSE_REGULATORY"/>
    <property type="match status" value="1"/>
</dbReference>
<dbReference type="Pfam" id="PF00072">
    <property type="entry name" value="Response_reg"/>
    <property type="match status" value="1"/>
</dbReference>
<dbReference type="InterPro" id="IPR058245">
    <property type="entry name" value="NreC/VraR/RcsB-like_REC"/>
</dbReference>
<dbReference type="RefSeq" id="WP_353711955.1">
    <property type="nucleotide sequence ID" value="NZ_CP159279.1"/>
</dbReference>
<dbReference type="InterPro" id="IPR016032">
    <property type="entry name" value="Sig_transdc_resp-reg_C-effctor"/>
</dbReference>
<dbReference type="Gene3D" id="3.40.50.2300">
    <property type="match status" value="1"/>
</dbReference>
<accession>A0AAU8ESJ4</accession>
<dbReference type="Pfam" id="PF00196">
    <property type="entry name" value="GerE"/>
    <property type="match status" value="1"/>
</dbReference>
<protein>
    <submittedName>
        <fullName evidence="8">Response regulator transcription factor</fullName>
    </submittedName>
</protein>
<evidence type="ECO:0000259" key="6">
    <source>
        <dbReference type="PROSITE" id="PS50043"/>
    </source>
</evidence>
<dbReference type="PROSITE" id="PS50043">
    <property type="entry name" value="HTH_LUXR_2"/>
    <property type="match status" value="1"/>
</dbReference>
<proteinExistence type="predicted"/>
<name>A0AAU8ESJ4_9MICC</name>
<feature type="domain" description="Response regulatory" evidence="7">
    <location>
        <begin position="4"/>
        <end position="124"/>
    </location>
</feature>
<dbReference type="SMART" id="SM00421">
    <property type="entry name" value="HTH_LUXR"/>
    <property type="match status" value="1"/>
</dbReference>
<keyword evidence="4" id="KW-0804">Transcription</keyword>
<dbReference type="GO" id="GO:0006355">
    <property type="term" value="P:regulation of DNA-templated transcription"/>
    <property type="evidence" value="ECO:0007669"/>
    <property type="project" value="InterPro"/>
</dbReference>
<dbReference type="GO" id="GO:0000160">
    <property type="term" value="P:phosphorelay signal transduction system"/>
    <property type="evidence" value="ECO:0007669"/>
    <property type="project" value="InterPro"/>
</dbReference>
<dbReference type="PANTHER" id="PTHR43214">
    <property type="entry name" value="TWO-COMPONENT RESPONSE REGULATOR"/>
    <property type="match status" value="1"/>
</dbReference>
<evidence type="ECO:0000256" key="2">
    <source>
        <dbReference type="ARBA" id="ARBA00023015"/>
    </source>
</evidence>
<gene>
    <name evidence="8" type="ORF">ABRP34_01380</name>
</gene>
<keyword evidence="2" id="KW-0805">Transcription regulation</keyword>
<evidence type="ECO:0000256" key="5">
    <source>
        <dbReference type="PROSITE-ProRule" id="PRU00169"/>
    </source>
</evidence>
<dbReference type="PANTHER" id="PTHR43214:SF24">
    <property type="entry name" value="TRANSCRIPTIONAL REGULATORY PROTEIN NARL-RELATED"/>
    <property type="match status" value="1"/>
</dbReference>
<dbReference type="PRINTS" id="PR00038">
    <property type="entry name" value="HTHLUXR"/>
</dbReference>
<evidence type="ECO:0000256" key="3">
    <source>
        <dbReference type="ARBA" id="ARBA00023125"/>
    </source>
</evidence>
<sequence>MTLRVAIADDSALLRRGLSALLQSEGLEVVGEASDGAELLDVIDTYGADVAVVDIRMPPTYTVEGIQAAETIKSKYPKTGVLLLSQYVETENAMSLLKNGAKGLGYLLKERVSDVDEFVDALQRVSAGGTAIDPDLVSRLVTRPHAGHAPGDDLTSRERSVLELMAEGRTNQAIGKSLFLGERTVEAHIRSIFLKLDLRPEPEDHRRVLAVLTYLRGGGFRRG</sequence>
<dbReference type="SUPFAM" id="SSF52172">
    <property type="entry name" value="CheY-like"/>
    <property type="match status" value="1"/>
</dbReference>
<keyword evidence="1 5" id="KW-0597">Phosphoprotein</keyword>
<feature type="modified residue" description="4-aspartylphosphate" evidence="5">
    <location>
        <position position="54"/>
    </location>
</feature>
<dbReference type="SUPFAM" id="SSF46894">
    <property type="entry name" value="C-terminal effector domain of the bipartite response regulators"/>
    <property type="match status" value="1"/>
</dbReference>
<organism evidence="8">
    <name type="scientific">Arthrobacter sp. K5</name>
    <dbReference type="NCBI Taxonomy" id="2839623"/>
    <lineage>
        <taxon>Bacteria</taxon>
        <taxon>Bacillati</taxon>
        <taxon>Actinomycetota</taxon>
        <taxon>Actinomycetes</taxon>
        <taxon>Micrococcales</taxon>
        <taxon>Micrococcaceae</taxon>
        <taxon>Arthrobacter</taxon>
    </lineage>
</organism>
<dbReference type="InterPro" id="IPR011006">
    <property type="entry name" value="CheY-like_superfamily"/>
</dbReference>
<evidence type="ECO:0000313" key="8">
    <source>
        <dbReference type="EMBL" id="XCH11695.1"/>
    </source>
</evidence>
<evidence type="ECO:0000259" key="7">
    <source>
        <dbReference type="PROSITE" id="PS50110"/>
    </source>
</evidence>
<dbReference type="InterPro" id="IPR000792">
    <property type="entry name" value="Tscrpt_reg_LuxR_C"/>
</dbReference>
<evidence type="ECO:0000256" key="1">
    <source>
        <dbReference type="ARBA" id="ARBA00022553"/>
    </source>
</evidence>
<dbReference type="GO" id="GO:0003677">
    <property type="term" value="F:DNA binding"/>
    <property type="evidence" value="ECO:0007669"/>
    <property type="project" value="UniProtKB-KW"/>
</dbReference>